<dbReference type="PROSITE" id="PS50921">
    <property type="entry name" value="ANTAR"/>
    <property type="match status" value="1"/>
</dbReference>
<evidence type="ECO:0000313" key="4">
    <source>
        <dbReference type="EMBL" id="MDN4517204.1"/>
    </source>
</evidence>
<dbReference type="RefSeq" id="WP_084055174.1">
    <property type="nucleotide sequence ID" value="NZ_JAUHTC010000022.1"/>
</dbReference>
<comment type="caution">
    <text evidence="4">The sequence shown here is derived from an EMBL/GenBank/DDBJ whole genome shotgun (WGS) entry which is preliminary data.</text>
</comment>
<dbReference type="Gene3D" id="3.30.450.40">
    <property type="match status" value="1"/>
</dbReference>
<dbReference type="SUPFAM" id="SSF55781">
    <property type="entry name" value="GAF domain-like"/>
    <property type="match status" value="1"/>
</dbReference>
<evidence type="ECO:0000313" key="5">
    <source>
        <dbReference type="Proteomes" id="UP001172687"/>
    </source>
</evidence>
<keyword evidence="5" id="KW-1185">Reference proteome</keyword>
<dbReference type="PIRSF" id="PIRSF036625">
    <property type="entry name" value="GAF_ANTAR"/>
    <property type="match status" value="1"/>
</dbReference>
<dbReference type="Gene3D" id="1.10.10.10">
    <property type="entry name" value="Winged helix-like DNA-binding domain superfamily/Winged helix DNA-binding domain"/>
    <property type="match status" value="1"/>
</dbReference>
<name>A0ABT8H8W1_MYCAO</name>
<dbReference type="InterPro" id="IPR036388">
    <property type="entry name" value="WH-like_DNA-bd_sf"/>
</dbReference>
<proteinExistence type="predicted"/>
<dbReference type="InterPro" id="IPR003018">
    <property type="entry name" value="GAF"/>
</dbReference>
<keyword evidence="2" id="KW-0804">Transcription</keyword>
<dbReference type="SMART" id="SM01012">
    <property type="entry name" value="ANTAR"/>
    <property type="match status" value="1"/>
</dbReference>
<sequence>MTGVQRPDPLVRLDSTSEAISDLRDIFAAEEPLDQVLVRVAATAAKAIPDADAVSITVRTEPAPRVAAFTDDRIADLDRVQYEAGRGPCLEAMHSQDAVRVEIPSTAQRWPEFADAARQLGIGACLSVPLLVPDDSQELVGSLNVYSCTATAFDPFDEGLMRLYTVAAGQAITNARRWQQSRDTIAQLERALTSRAEIDQAKGALMAVHGCTADEAFERLVAQSQRSNTRLHDIAHQLLESLASMRR</sequence>
<evidence type="ECO:0000256" key="2">
    <source>
        <dbReference type="ARBA" id="ARBA00023163"/>
    </source>
</evidence>
<accession>A0ABT8H8W1</accession>
<dbReference type="Pfam" id="PF03861">
    <property type="entry name" value="ANTAR"/>
    <property type="match status" value="1"/>
</dbReference>
<feature type="domain" description="ANTAR" evidence="3">
    <location>
        <begin position="178"/>
        <end position="239"/>
    </location>
</feature>
<dbReference type="Pfam" id="PF13185">
    <property type="entry name" value="GAF_2"/>
    <property type="match status" value="1"/>
</dbReference>
<dbReference type="InterPro" id="IPR005561">
    <property type="entry name" value="ANTAR"/>
</dbReference>
<dbReference type="SMART" id="SM00065">
    <property type="entry name" value="GAF"/>
    <property type="match status" value="1"/>
</dbReference>
<protein>
    <submittedName>
        <fullName evidence="4">GAF and ANTAR domain-containing protein</fullName>
    </submittedName>
</protein>
<dbReference type="InterPro" id="IPR029016">
    <property type="entry name" value="GAF-like_dom_sf"/>
</dbReference>
<gene>
    <name evidence="4" type="ORF">QYF68_05115</name>
</gene>
<organism evidence="4 5">
    <name type="scientific">Mycolicibacterium austroafricanum</name>
    <name type="common">Mycobacterium austroafricanum</name>
    <dbReference type="NCBI Taxonomy" id="39687"/>
    <lineage>
        <taxon>Bacteria</taxon>
        <taxon>Bacillati</taxon>
        <taxon>Actinomycetota</taxon>
        <taxon>Actinomycetes</taxon>
        <taxon>Mycobacteriales</taxon>
        <taxon>Mycobacteriaceae</taxon>
        <taxon>Mycolicibacterium</taxon>
    </lineage>
</organism>
<reference evidence="4" key="1">
    <citation type="submission" date="2023-07" db="EMBL/GenBank/DDBJ databases">
        <title>Degradation of tert-butanol by M. austroafricanum TBA100.</title>
        <authorList>
            <person name="Helbich S."/>
            <person name="Vainshtein Y."/>
        </authorList>
    </citation>
    <scope>NUCLEOTIDE SEQUENCE</scope>
    <source>
        <strain evidence="4">TBA100</strain>
    </source>
</reference>
<dbReference type="EMBL" id="JAUHTC010000022">
    <property type="protein sequence ID" value="MDN4517204.1"/>
    <property type="molecule type" value="Genomic_DNA"/>
</dbReference>
<dbReference type="Proteomes" id="UP001172687">
    <property type="component" value="Unassembled WGS sequence"/>
</dbReference>
<dbReference type="InterPro" id="IPR012074">
    <property type="entry name" value="GAF_ANTAR"/>
</dbReference>
<evidence type="ECO:0000259" key="3">
    <source>
        <dbReference type="PROSITE" id="PS50921"/>
    </source>
</evidence>
<evidence type="ECO:0000256" key="1">
    <source>
        <dbReference type="ARBA" id="ARBA00023015"/>
    </source>
</evidence>
<keyword evidence="1" id="KW-0805">Transcription regulation</keyword>